<reference evidence="1" key="2">
    <citation type="submission" date="2018-08" db="EMBL/GenBank/DDBJ databases">
        <authorList>
            <consortium name="GenomeTrakr network: Whole genome sequencing for foodborne pathogen traceback"/>
        </authorList>
    </citation>
    <scope>NUCLEOTIDE SEQUENCE [LARGE SCALE GENOMIC DNA]</scope>
    <source>
        <strain evidence="1">FLUFL-367</strain>
    </source>
</reference>
<comment type="caution">
    <text evidence="2">The sequence shown here is derived from an EMBL/GenBank/DDBJ whole genome shotgun (WGS) entry which is preliminary data.</text>
</comment>
<reference evidence="2" key="1">
    <citation type="submission" date="2016-09" db="EMBL/GenBank/DDBJ databases">
        <title>Whole genome sequencing of Salmonella enterica.</title>
        <authorList>
            <person name="Bell R."/>
        </authorList>
    </citation>
    <scope>NUCLEOTIDE SEQUENCE [LARGE SCALE GENOMIC DNA]</scope>
    <source>
        <strain evidence="2">CFSAN044929</strain>
    </source>
</reference>
<proteinExistence type="predicted"/>
<gene>
    <name evidence="2" type="ORF">A7S51_17410</name>
    <name evidence="1" type="ORF">NL99_28770</name>
</gene>
<dbReference type="Proteomes" id="UP000866740">
    <property type="component" value="Unassembled WGS sequence"/>
</dbReference>
<evidence type="ECO:0000313" key="2">
    <source>
        <dbReference type="EMBL" id="OHJ50540.1"/>
    </source>
</evidence>
<evidence type="ECO:0000313" key="1">
    <source>
        <dbReference type="EMBL" id="EAA8668792.1"/>
    </source>
</evidence>
<dbReference type="AlphaFoldDB" id="A0A3F3J7K9"/>
<dbReference type="EMBL" id="AAACVH010000129">
    <property type="protein sequence ID" value="EAA8668792.1"/>
    <property type="molecule type" value="Genomic_DNA"/>
</dbReference>
<dbReference type="EMBL" id="MLTE01000012">
    <property type="protein sequence ID" value="OHJ50540.1"/>
    <property type="molecule type" value="Genomic_DNA"/>
</dbReference>
<sequence length="80" mass="9047">MVILASEIMHPIRYENIMSMNDFSAGTMQKKINELYSTLFLILYPKHNFIDHTDKNADTAIAAATVNTLKTNSPTFPLKT</sequence>
<accession>A0A3F3J7K9</accession>
<organism evidence="2">
    <name type="scientific">Salmonella enterica</name>
    <name type="common">Salmonella choleraesuis</name>
    <dbReference type="NCBI Taxonomy" id="28901"/>
    <lineage>
        <taxon>Bacteria</taxon>
        <taxon>Pseudomonadati</taxon>
        <taxon>Pseudomonadota</taxon>
        <taxon>Gammaproteobacteria</taxon>
        <taxon>Enterobacterales</taxon>
        <taxon>Enterobacteriaceae</taxon>
        <taxon>Salmonella</taxon>
    </lineage>
</organism>
<protein>
    <submittedName>
        <fullName evidence="2">Uncharacterized protein</fullName>
    </submittedName>
</protein>
<name>A0A3F3J7K9_SALER</name>
<dbReference type="Proteomes" id="UP000839834">
    <property type="component" value="Unassembled WGS sequence"/>
</dbReference>